<feature type="repeat" description="ANK" evidence="3">
    <location>
        <begin position="405"/>
        <end position="439"/>
    </location>
</feature>
<evidence type="ECO:0000256" key="3">
    <source>
        <dbReference type="PROSITE-ProRule" id="PRU00023"/>
    </source>
</evidence>
<protein>
    <submittedName>
        <fullName evidence="4">Uncharacterized protein</fullName>
    </submittedName>
</protein>
<dbReference type="SMART" id="SM00248">
    <property type="entry name" value="ANK"/>
    <property type="match status" value="17"/>
</dbReference>
<sequence>KSGSDVNRLCTINTNYTCTPLLCAVETGNLEAIKLLIENGANINVQTPTSKLSALMLAAQNGFCDIVELLLTHGADHNLLDSSSNCALMYALENNKISCVEMLINHGAEMDDGRLTLAAYMDVDLGQYLLFTSLTKGIAASSYPCKTLIERCLESKNYALVVFLLDFGASVSVYLNSLLLTAVKEDVRFVKLFLDRGAKINDVGTLGQAALMQAAYLNKGDAVQLLIDRGADMNIDYDGKTALTFAIRGHSTDALEVLLHAGIDVNYVPQDPLGEIPLHFSISCGYNDITELLISYGADINSIDHKGQTALQFAIRKHNYDIISLLIAKGADLNKQTFGGKTALHVALTIQEIESAEMLIKGGADLNISDDEGKTALIICSQACTTGIMLQLLKSGADVNSVDKFESSALHCAIKHSIILTEKAEILLKYGADINKTNSEGHTPFMIASQYCKDTMLRFLLDHGANINAQDKLGSTALHHASSLQSERAKFLISIGADINIQNDLGYTALFSAADTCNDLAMKVLINAGADIHAVESRTNSNLFSIILAGYNKCTLCYRENSACKHDVCMELLINAGVRLNMSNQCTLAVYKAIICNQLKLVQLLVACGIPPLEMPRNFNDWSNYCIPHHFFTAFYGVHWDSLNFEDFVLAINASVHARSPLSTAIFCKNAAICQFFIKNWYFNEMDMSRKSLHAFHDLIHNTQGTRLAAVCEEIFVQPWSLTVLSFVKVSASISSDSDREKHIRTLPIPQILQEKLLYKSTESDLTAVWNTEIVNFLLPDHNALVGLNYMD</sequence>
<dbReference type="InterPro" id="IPR050663">
    <property type="entry name" value="Ankyrin-SOCS_Box"/>
</dbReference>
<gene>
    <name evidence="4" type="primary">ORF74141</name>
</gene>
<dbReference type="SUPFAM" id="SSF48403">
    <property type="entry name" value="Ankyrin repeat"/>
    <property type="match status" value="2"/>
</dbReference>
<dbReference type="PROSITE" id="PS50297">
    <property type="entry name" value="ANK_REP_REGION"/>
    <property type="match status" value="8"/>
</dbReference>
<dbReference type="Pfam" id="PF12796">
    <property type="entry name" value="Ank_2"/>
    <property type="match status" value="4"/>
</dbReference>
<dbReference type="Gene3D" id="1.25.40.20">
    <property type="entry name" value="Ankyrin repeat-containing domain"/>
    <property type="match status" value="4"/>
</dbReference>
<evidence type="ECO:0000256" key="2">
    <source>
        <dbReference type="ARBA" id="ARBA00023043"/>
    </source>
</evidence>
<reference evidence="4" key="1">
    <citation type="submission" date="2014-12" db="EMBL/GenBank/DDBJ databases">
        <title>Insight into the proteome of Arion vulgaris.</title>
        <authorList>
            <person name="Aradska J."/>
            <person name="Bulat T."/>
            <person name="Smidak R."/>
            <person name="Sarate P."/>
            <person name="Gangsoo J."/>
            <person name="Sialana F."/>
            <person name="Bilban M."/>
            <person name="Lubec G."/>
        </authorList>
    </citation>
    <scope>NUCLEOTIDE SEQUENCE</scope>
    <source>
        <tissue evidence="4">Skin</tissue>
    </source>
</reference>
<accession>A0A0B6ZQ11</accession>
<dbReference type="PANTHER" id="PTHR24193:SF121">
    <property type="entry name" value="ADA2A-CONTAINING COMPLEX COMPONENT 3, ISOFORM D"/>
    <property type="match status" value="1"/>
</dbReference>
<feature type="repeat" description="ANK" evidence="3">
    <location>
        <begin position="505"/>
        <end position="537"/>
    </location>
</feature>
<dbReference type="GO" id="GO:0005634">
    <property type="term" value="C:nucleus"/>
    <property type="evidence" value="ECO:0007669"/>
    <property type="project" value="TreeGrafter"/>
</dbReference>
<keyword evidence="1" id="KW-0677">Repeat</keyword>
<keyword evidence="2 3" id="KW-0040">ANK repeat</keyword>
<feature type="repeat" description="ANK" evidence="3">
    <location>
        <begin position="372"/>
        <end position="404"/>
    </location>
</feature>
<proteinExistence type="predicted"/>
<dbReference type="AlphaFoldDB" id="A0A0B6ZQ11"/>
<feature type="repeat" description="ANK" evidence="3">
    <location>
        <begin position="306"/>
        <end position="338"/>
    </location>
</feature>
<dbReference type="EMBL" id="HACG01023572">
    <property type="protein sequence ID" value="CEK70437.1"/>
    <property type="molecule type" value="Transcribed_RNA"/>
</dbReference>
<feature type="repeat" description="ANK" evidence="3">
    <location>
        <begin position="273"/>
        <end position="305"/>
    </location>
</feature>
<evidence type="ECO:0000313" key="4">
    <source>
        <dbReference type="EMBL" id="CEK70437.1"/>
    </source>
</evidence>
<dbReference type="PROSITE" id="PS50088">
    <property type="entry name" value="ANK_REPEAT"/>
    <property type="match status" value="11"/>
</dbReference>
<evidence type="ECO:0000256" key="1">
    <source>
        <dbReference type="ARBA" id="ARBA00022737"/>
    </source>
</evidence>
<organism evidence="4">
    <name type="scientific">Arion vulgaris</name>
    <dbReference type="NCBI Taxonomy" id="1028688"/>
    <lineage>
        <taxon>Eukaryota</taxon>
        <taxon>Metazoa</taxon>
        <taxon>Spiralia</taxon>
        <taxon>Lophotrochozoa</taxon>
        <taxon>Mollusca</taxon>
        <taxon>Gastropoda</taxon>
        <taxon>Heterobranchia</taxon>
        <taxon>Euthyneura</taxon>
        <taxon>Panpulmonata</taxon>
        <taxon>Eupulmonata</taxon>
        <taxon>Stylommatophora</taxon>
        <taxon>Helicina</taxon>
        <taxon>Arionoidea</taxon>
        <taxon>Arionidae</taxon>
        <taxon>Arion</taxon>
    </lineage>
</organism>
<dbReference type="Pfam" id="PF00023">
    <property type="entry name" value="Ank"/>
    <property type="match status" value="2"/>
</dbReference>
<dbReference type="InterPro" id="IPR002110">
    <property type="entry name" value="Ankyrin_rpt"/>
</dbReference>
<name>A0A0B6ZQ11_9EUPU</name>
<feature type="repeat" description="ANK" evidence="3">
    <location>
        <begin position="16"/>
        <end position="48"/>
    </location>
</feature>
<feature type="repeat" description="ANK" evidence="3">
    <location>
        <begin position="50"/>
        <end position="82"/>
    </location>
</feature>
<dbReference type="PANTHER" id="PTHR24193">
    <property type="entry name" value="ANKYRIN REPEAT PROTEIN"/>
    <property type="match status" value="1"/>
</dbReference>
<dbReference type="GO" id="GO:0045944">
    <property type="term" value="P:positive regulation of transcription by RNA polymerase II"/>
    <property type="evidence" value="ECO:0007669"/>
    <property type="project" value="TreeGrafter"/>
</dbReference>
<feature type="repeat" description="ANK" evidence="3">
    <location>
        <begin position="206"/>
        <end position="238"/>
    </location>
</feature>
<feature type="repeat" description="ANK" evidence="3">
    <location>
        <begin position="440"/>
        <end position="472"/>
    </location>
</feature>
<feature type="repeat" description="ANK" evidence="3">
    <location>
        <begin position="339"/>
        <end position="371"/>
    </location>
</feature>
<feature type="repeat" description="ANK" evidence="3">
    <location>
        <begin position="238"/>
        <end position="270"/>
    </location>
</feature>
<dbReference type="GO" id="GO:0000976">
    <property type="term" value="F:transcription cis-regulatory region binding"/>
    <property type="evidence" value="ECO:0007669"/>
    <property type="project" value="TreeGrafter"/>
</dbReference>
<dbReference type="InterPro" id="IPR036770">
    <property type="entry name" value="Ankyrin_rpt-contain_sf"/>
</dbReference>
<feature type="non-terminal residue" evidence="4">
    <location>
        <position position="1"/>
    </location>
</feature>